<sequence>MSSLFAEQQSNFLTPHQGRRRRQSSGVRRSSVDIHGQTVTPDILVALLDRPNEMRILASRNPHFYEALENYITETQGLDAWVKFQDIIYTPREDLPDRDWVTAVGHFLRHNPVFFTKFKESVGYFDNDEEEIRSDISEEEEDEIATSSGGEDEFHTLLRDRGAPEHHHNNNHHDEFNEDSPPPRRKSSHMMHPALVFGSHPTSTTPIKEIGGGGQQRRRSSTKKATSYFPAQPPVKSILIKIREYPDIQERIDLMCPAFFHKVQQRMACPPTSKLSSAARRNSILDDTTILEEAEENGEENHPRFSFCDQEETFKHFKDAVCTTRREQPDDQAWVHSVVESLDGYPELLDNLKEIAASLDDYHH</sequence>
<keyword evidence="3" id="KW-1185">Reference proteome</keyword>
<name>A0AAD5PAM2_9FUNG</name>
<comment type="caution">
    <text evidence="2">The sequence shown here is derived from an EMBL/GenBank/DDBJ whole genome shotgun (WGS) entry which is preliminary data.</text>
</comment>
<evidence type="ECO:0000313" key="3">
    <source>
        <dbReference type="Proteomes" id="UP001209540"/>
    </source>
</evidence>
<gene>
    <name evidence="2" type="ORF">BDA99DRAFT_520193</name>
</gene>
<protein>
    <submittedName>
        <fullName evidence="2">Uncharacterized protein</fullName>
    </submittedName>
</protein>
<reference evidence="2" key="2">
    <citation type="submission" date="2023-02" db="EMBL/GenBank/DDBJ databases">
        <authorList>
            <consortium name="DOE Joint Genome Institute"/>
            <person name="Mondo S.J."/>
            <person name="Chang Y."/>
            <person name="Wang Y."/>
            <person name="Ahrendt S."/>
            <person name="Andreopoulos W."/>
            <person name="Barry K."/>
            <person name="Beard J."/>
            <person name="Benny G.L."/>
            <person name="Blankenship S."/>
            <person name="Bonito G."/>
            <person name="Cuomo C."/>
            <person name="Desiro A."/>
            <person name="Gervers K.A."/>
            <person name="Hundley H."/>
            <person name="Kuo A."/>
            <person name="LaButti K."/>
            <person name="Lang B.F."/>
            <person name="Lipzen A."/>
            <person name="O'Donnell K."/>
            <person name="Pangilinan J."/>
            <person name="Reynolds N."/>
            <person name="Sandor L."/>
            <person name="Smith M.W."/>
            <person name="Tsang A."/>
            <person name="Grigoriev I.V."/>
            <person name="Stajich J.E."/>
            <person name="Spatafora J.W."/>
        </authorList>
    </citation>
    <scope>NUCLEOTIDE SEQUENCE</scope>
    <source>
        <strain evidence="2">RSA 2281</strain>
    </source>
</reference>
<organism evidence="2 3">
    <name type="scientific">Phascolomyces articulosus</name>
    <dbReference type="NCBI Taxonomy" id="60185"/>
    <lineage>
        <taxon>Eukaryota</taxon>
        <taxon>Fungi</taxon>
        <taxon>Fungi incertae sedis</taxon>
        <taxon>Mucoromycota</taxon>
        <taxon>Mucoromycotina</taxon>
        <taxon>Mucoromycetes</taxon>
        <taxon>Mucorales</taxon>
        <taxon>Lichtheimiaceae</taxon>
        <taxon>Phascolomyces</taxon>
    </lineage>
</organism>
<proteinExistence type="predicted"/>
<feature type="compositionally biased region" description="Polar residues" evidence="1">
    <location>
        <begin position="1"/>
        <end position="14"/>
    </location>
</feature>
<dbReference type="Proteomes" id="UP001209540">
    <property type="component" value="Unassembled WGS sequence"/>
</dbReference>
<accession>A0AAD5PAM2</accession>
<evidence type="ECO:0000313" key="2">
    <source>
        <dbReference type="EMBL" id="KAI9252829.1"/>
    </source>
</evidence>
<feature type="region of interest" description="Disordered" evidence="1">
    <location>
        <begin position="1"/>
        <end position="32"/>
    </location>
</feature>
<reference evidence="2" key="1">
    <citation type="journal article" date="2022" name="IScience">
        <title>Evolution of zygomycete secretomes and the origins of terrestrial fungal ecologies.</title>
        <authorList>
            <person name="Chang Y."/>
            <person name="Wang Y."/>
            <person name="Mondo S."/>
            <person name="Ahrendt S."/>
            <person name="Andreopoulos W."/>
            <person name="Barry K."/>
            <person name="Beard J."/>
            <person name="Benny G.L."/>
            <person name="Blankenship S."/>
            <person name="Bonito G."/>
            <person name="Cuomo C."/>
            <person name="Desiro A."/>
            <person name="Gervers K.A."/>
            <person name="Hundley H."/>
            <person name="Kuo A."/>
            <person name="LaButti K."/>
            <person name="Lang B.F."/>
            <person name="Lipzen A."/>
            <person name="O'Donnell K."/>
            <person name="Pangilinan J."/>
            <person name="Reynolds N."/>
            <person name="Sandor L."/>
            <person name="Smith M.E."/>
            <person name="Tsang A."/>
            <person name="Grigoriev I.V."/>
            <person name="Stajich J.E."/>
            <person name="Spatafora J.W."/>
        </authorList>
    </citation>
    <scope>NUCLEOTIDE SEQUENCE</scope>
    <source>
        <strain evidence="2">RSA 2281</strain>
    </source>
</reference>
<dbReference type="AlphaFoldDB" id="A0AAD5PAM2"/>
<feature type="region of interest" description="Disordered" evidence="1">
    <location>
        <begin position="130"/>
        <end position="229"/>
    </location>
</feature>
<dbReference type="EMBL" id="JAIXMP010000027">
    <property type="protein sequence ID" value="KAI9252829.1"/>
    <property type="molecule type" value="Genomic_DNA"/>
</dbReference>
<feature type="compositionally biased region" description="Basic and acidic residues" evidence="1">
    <location>
        <begin position="152"/>
        <end position="175"/>
    </location>
</feature>
<feature type="compositionally biased region" description="Acidic residues" evidence="1">
    <location>
        <begin position="130"/>
        <end position="144"/>
    </location>
</feature>
<evidence type="ECO:0000256" key="1">
    <source>
        <dbReference type="SAM" id="MobiDB-lite"/>
    </source>
</evidence>